<dbReference type="GO" id="GO:0005524">
    <property type="term" value="F:ATP binding"/>
    <property type="evidence" value="ECO:0007669"/>
    <property type="project" value="UniProtKB-UniRule"/>
</dbReference>
<keyword evidence="4" id="KW-0067">ATP-binding</keyword>
<comment type="similarity">
    <text evidence="4">Belongs to the TRAFAC class myosin-kinesin ATPase superfamily. Kinesin family.</text>
</comment>
<keyword evidence="2" id="KW-0175">Coiled coil</keyword>
<reference evidence="7 8" key="2">
    <citation type="journal article" date="2018" name="Plant J.">
        <title>The Physcomitrella patens chromosome-scale assembly reveals moss genome structure and evolution.</title>
        <authorList>
            <person name="Lang D."/>
            <person name="Ullrich K.K."/>
            <person name="Murat F."/>
            <person name="Fuchs J."/>
            <person name="Jenkins J."/>
            <person name="Haas F.B."/>
            <person name="Piednoel M."/>
            <person name="Gundlach H."/>
            <person name="Van Bel M."/>
            <person name="Meyberg R."/>
            <person name="Vives C."/>
            <person name="Morata J."/>
            <person name="Symeonidi A."/>
            <person name="Hiss M."/>
            <person name="Muchero W."/>
            <person name="Kamisugi Y."/>
            <person name="Saleh O."/>
            <person name="Blanc G."/>
            <person name="Decker E.L."/>
            <person name="van Gessel N."/>
            <person name="Grimwood J."/>
            <person name="Hayes R.D."/>
            <person name="Graham S.W."/>
            <person name="Gunter L.E."/>
            <person name="McDaniel S.F."/>
            <person name="Hoernstein S.N.W."/>
            <person name="Larsson A."/>
            <person name="Li F.W."/>
            <person name="Perroud P.F."/>
            <person name="Phillips J."/>
            <person name="Ranjan P."/>
            <person name="Rokshar D.S."/>
            <person name="Rothfels C.J."/>
            <person name="Schneider L."/>
            <person name="Shu S."/>
            <person name="Stevenson D.W."/>
            <person name="Thummler F."/>
            <person name="Tillich M."/>
            <person name="Villarreal Aguilar J.C."/>
            <person name="Widiez T."/>
            <person name="Wong G.K."/>
            <person name="Wymore A."/>
            <person name="Zhang Y."/>
            <person name="Zimmer A.D."/>
            <person name="Quatrano R.S."/>
            <person name="Mayer K.F.X."/>
            <person name="Goodstein D."/>
            <person name="Casacuberta J.M."/>
            <person name="Vandepoele K."/>
            <person name="Reski R."/>
            <person name="Cuming A.C."/>
            <person name="Tuskan G.A."/>
            <person name="Maumus F."/>
            <person name="Salse J."/>
            <person name="Schmutz J."/>
            <person name="Rensing S.A."/>
        </authorList>
    </citation>
    <scope>NUCLEOTIDE SEQUENCE [LARGE SCALE GENOMIC DNA]</scope>
    <source>
        <strain evidence="7 8">cv. Gransden 2004</strain>
    </source>
</reference>
<dbReference type="SMART" id="SM00129">
    <property type="entry name" value="KISc"/>
    <property type="match status" value="1"/>
</dbReference>
<dbReference type="Gramene" id="Pp3c3_26490V3.13">
    <property type="protein sequence ID" value="Pp3c3_26490V3.13"/>
    <property type="gene ID" value="Pp3c3_26490"/>
</dbReference>
<accession>A0A7I4DH23</accession>
<dbReference type="GO" id="GO:0005737">
    <property type="term" value="C:cytoplasm"/>
    <property type="evidence" value="ECO:0000318"/>
    <property type="project" value="GO_Central"/>
</dbReference>
<dbReference type="AlphaFoldDB" id="A0A7I4DH23"/>
<dbReference type="PANTHER" id="PTHR47968:SF36">
    <property type="entry name" value="KINESIN HEAVY CHAIN ISOFORM X1"/>
    <property type="match status" value="1"/>
</dbReference>
<dbReference type="PRINTS" id="PR00380">
    <property type="entry name" value="KINESINHEAVY"/>
</dbReference>
<protein>
    <recommendedName>
        <fullName evidence="6">Kinesin motor domain-containing protein</fullName>
    </recommendedName>
</protein>
<organism evidence="7 8">
    <name type="scientific">Physcomitrium patens</name>
    <name type="common">Spreading-leaved earth moss</name>
    <name type="synonym">Physcomitrella patens</name>
    <dbReference type="NCBI Taxonomy" id="3218"/>
    <lineage>
        <taxon>Eukaryota</taxon>
        <taxon>Viridiplantae</taxon>
        <taxon>Streptophyta</taxon>
        <taxon>Embryophyta</taxon>
        <taxon>Bryophyta</taxon>
        <taxon>Bryophytina</taxon>
        <taxon>Bryopsida</taxon>
        <taxon>Funariidae</taxon>
        <taxon>Funariales</taxon>
        <taxon>Funariaceae</taxon>
        <taxon>Physcomitrium</taxon>
    </lineage>
</organism>
<dbReference type="EMBL" id="ABEU02000003">
    <property type="status" value="NOT_ANNOTATED_CDS"/>
    <property type="molecule type" value="Genomic_DNA"/>
</dbReference>
<dbReference type="Gramene" id="Pp3c3_26490V3.8">
    <property type="protein sequence ID" value="Pp3c3_26490V3.8"/>
    <property type="gene ID" value="Pp3c3_26490"/>
</dbReference>
<evidence type="ECO:0000313" key="8">
    <source>
        <dbReference type="Proteomes" id="UP000006727"/>
    </source>
</evidence>
<dbReference type="InterPro" id="IPR001752">
    <property type="entry name" value="Kinesin_motor_dom"/>
</dbReference>
<evidence type="ECO:0000256" key="1">
    <source>
        <dbReference type="ARBA" id="ARBA00022701"/>
    </source>
</evidence>
<dbReference type="InParanoid" id="A0A7I4DH23"/>
<dbReference type="GO" id="GO:0007018">
    <property type="term" value="P:microtubule-based movement"/>
    <property type="evidence" value="ECO:0000318"/>
    <property type="project" value="GO_Central"/>
</dbReference>
<keyword evidence="1" id="KW-0493">Microtubule</keyword>
<reference evidence="7" key="3">
    <citation type="submission" date="2020-12" db="UniProtKB">
        <authorList>
            <consortium name="EnsemblPlants"/>
        </authorList>
    </citation>
    <scope>IDENTIFICATION</scope>
</reference>
<keyword evidence="3 4" id="KW-0505">Motor protein</keyword>
<dbReference type="InterPro" id="IPR036961">
    <property type="entry name" value="Kinesin_motor_dom_sf"/>
</dbReference>
<dbReference type="Pfam" id="PF00225">
    <property type="entry name" value="Kinesin"/>
    <property type="match status" value="1"/>
</dbReference>
<keyword evidence="4" id="KW-0547">Nucleotide-binding</keyword>
<proteinExistence type="inferred from homology"/>
<evidence type="ECO:0000256" key="3">
    <source>
        <dbReference type="ARBA" id="ARBA00023175"/>
    </source>
</evidence>
<evidence type="ECO:0000259" key="6">
    <source>
        <dbReference type="PROSITE" id="PS50067"/>
    </source>
</evidence>
<dbReference type="GO" id="GO:0016887">
    <property type="term" value="F:ATP hydrolysis activity"/>
    <property type="evidence" value="ECO:0000318"/>
    <property type="project" value="GO_Central"/>
</dbReference>
<dbReference type="PANTHER" id="PTHR47968">
    <property type="entry name" value="CENTROMERE PROTEIN E"/>
    <property type="match status" value="1"/>
</dbReference>
<dbReference type="EnsemblPlants" id="Pp3c3_26490V3.8">
    <property type="protein sequence ID" value="Pp3c3_26490V3.8"/>
    <property type="gene ID" value="Pp3c3_26490"/>
</dbReference>
<dbReference type="EnsemblPlants" id="Pp3c3_26490V3.13">
    <property type="protein sequence ID" value="Pp3c3_26490V3.13"/>
    <property type="gene ID" value="Pp3c3_26490"/>
</dbReference>
<sequence length="514" mass="57826">MPSGEPLSSIGIKVHVRIRPTAKPSPMFHIEDQTNTVLIDLLKQNGGGAPESFVDQIAFSVNSITQSTDQSEVYESCGRALVKDFLEGYNATFIAYGQVGSGKTYTMAGDMKVNAHRGFIARAIHQIFEEKEADPGSGIVLYISYLEIYQEGMYDLLNQRSKDLMIIEESGYVYIRGLAKIPVETEAQALMCFSEGEKQRSYACHQINQVSSRSHTIFTLCMEKRVGRFKTEYDTVVAKLNLVDLAGFERLKKTNTSTGGRMRVEACSINKSLCLLEQAVYAIKQGQEYVPFRQSKISIILKEALSGNCRTELILCLWPEEYFLDETIKASRFAQRLKVLRTFSIHNKKIDCCVLNERRHAQEIANLQQELALKDALQGRPGLSFDDLTLENYSLYSRSLKYLCELNNYEGKSMQLEKVLSEHGLVEPIEEPQETESGVGELTNQGFHVGIAPPHARPHNPSASKPSPDEIHCSHLMLDYKEADPSNDVWETGSSFRNHVSCNITIRISFCLFI</sequence>
<reference evidence="7 8" key="1">
    <citation type="journal article" date="2008" name="Science">
        <title>The Physcomitrella genome reveals evolutionary insights into the conquest of land by plants.</title>
        <authorList>
            <person name="Rensing S."/>
            <person name="Lang D."/>
            <person name="Zimmer A."/>
            <person name="Terry A."/>
            <person name="Salamov A."/>
            <person name="Shapiro H."/>
            <person name="Nishiyama T."/>
            <person name="Perroud P.-F."/>
            <person name="Lindquist E."/>
            <person name="Kamisugi Y."/>
            <person name="Tanahashi T."/>
            <person name="Sakakibara K."/>
            <person name="Fujita T."/>
            <person name="Oishi K."/>
            <person name="Shin-I T."/>
            <person name="Kuroki Y."/>
            <person name="Toyoda A."/>
            <person name="Suzuki Y."/>
            <person name="Hashimoto A."/>
            <person name="Yamaguchi K."/>
            <person name="Sugano A."/>
            <person name="Kohara Y."/>
            <person name="Fujiyama A."/>
            <person name="Anterola A."/>
            <person name="Aoki S."/>
            <person name="Ashton N."/>
            <person name="Barbazuk W.B."/>
            <person name="Barker E."/>
            <person name="Bennetzen J."/>
            <person name="Bezanilla M."/>
            <person name="Blankenship R."/>
            <person name="Cho S.H."/>
            <person name="Dutcher S."/>
            <person name="Estelle M."/>
            <person name="Fawcett J.A."/>
            <person name="Gundlach H."/>
            <person name="Hanada K."/>
            <person name="Heyl A."/>
            <person name="Hicks K.A."/>
            <person name="Hugh J."/>
            <person name="Lohr M."/>
            <person name="Mayer K."/>
            <person name="Melkozernov A."/>
            <person name="Murata T."/>
            <person name="Nelson D."/>
            <person name="Pils B."/>
            <person name="Prigge M."/>
            <person name="Reiss B."/>
            <person name="Renner T."/>
            <person name="Rombauts S."/>
            <person name="Rushton P."/>
            <person name="Sanderfoot A."/>
            <person name="Schween G."/>
            <person name="Shiu S.-H."/>
            <person name="Stueber K."/>
            <person name="Theodoulou F.L."/>
            <person name="Tu H."/>
            <person name="Van de Peer Y."/>
            <person name="Verrier P.J."/>
            <person name="Waters E."/>
            <person name="Wood A."/>
            <person name="Yang L."/>
            <person name="Cove D."/>
            <person name="Cuming A."/>
            <person name="Hasebe M."/>
            <person name="Lucas S."/>
            <person name="Mishler D.B."/>
            <person name="Reski R."/>
            <person name="Grigoriev I."/>
            <person name="Quatrano R.S."/>
            <person name="Boore J.L."/>
        </authorList>
    </citation>
    <scope>NUCLEOTIDE SEQUENCE [LARGE SCALE GENOMIC DNA]</scope>
    <source>
        <strain evidence="7 8">cv. Gransden 2004</strain>
    </source>
</reference>
<dbReference type="GO" id="GO:0005874">
    <property type="term" value="C:microtubule"/>
    <property type="evidence" value="ECO:0000318"/>
    <property type="project" value="GO_Central"/>
</dbReference>
<dbReference type="PROSITE" id="PS50067">
    <property type="entry name" value="KINESIN_MOTOR_2"/>
    <property type="match status" value="1"/>
</dbReference>
<keyword evidence="8" id="KW-1185">Reference proteome</keyword>
<feature type="region of interest" description="Disordered" evidence="5">
    <location>
        <begin position="447"/>
        <end position="468"/>
    </location>
</feature>
<dbReference type="Gene3D" id="3.40.850.10">
    <property type="entry name" value="Kinesin motor domain"/>
    <property type="match status" value="1"/>
</dbReference>
<dbReference type="EnsemblPlants" id="Pp3c3_26490V3.7">
    <property type="protein sequence ID" value="Pp3c3_26490V3.7"/>
    <property type="gene ID" value="Pp3c3_26490"/>
</dbReference>
<dbReference type="SUPFAM" id="SSF52540">
    <property type="entry name" value="P-loop containing nucleoside triphosphate hydrolases"/>
    <property type="match status" value="1"/>
</dbReference>
<dbReference type="InterPro" id="IPR027640">
    <property type="entry name" value="Kinesin-like_fam"/>
</dbReference>
<name>A0A7I4DH23_PHYPA</name>
<evidence type="ECO:0000256" key="4">
    <source>
        <dbReference type="PROSITE-ProRule" id="PRU00283"/>
    </source>
</evidence>
<dbReference type="Gramene" id="Pp3c3_26490V3.7">
    <property type="protein sequence ID" value="Pp3c3_26490V3.7"/>
    <property type="gene ID" value="Pp3c3_26490"/>
</dbReference>
<evidence type="ECO:0000313" key="7">
    <source>
        <dbReference type="EnsemblPlants" id="Pp3c3_26490V3.8"/>
    </source>
</evidence>
<dbReference type="GO" id="GO:0008017">
    <property type="term" value="F:microtubule binding"/>
    <property type="evidence" value="ECO:0000318"/>
    <property type="project" value="GO_Central"/>
</dbReference>
<evidence type="ECO:0000256" key="5">
    <source>
        <dbReference type="SAM" id="MobiDB-lite"/>
    </source>
</evidence>
<evidence type="ECO:0000256" key="2">
    <source>
        <dbReference type="ARBA" id="ARBA00023054"/>
    </source>
</evidence>
<dbReference type="GO" id="GO:0005871">
    <property type="term" value="C:kinesin complex"/>
    <property type="evidence" value="ECO:0000318"/>
    <property type="project" value="GO_Central"/>
</dbReference>
<dbReference type="InterPro" id="IPR027417">
    <property type="entry name" value="P-loop_NTPase"/>
</dbReference>
<feature type="domain" description="Kinesin motor" evidence="6">
    <location>
        <begin position="11"/>
        <end position="340"/>
    </location>
</feature>
<dbReference type="Proteomes" id="UP000006727">
    <property type="component" value="Chromosome 3"/>
</dbReference>
<dbReference type="GO" id="GO:0003777">
    <property type="term" value="F:microtubule motor activity"/>
    <property type="evidence" value="ECO:0000318"/>
    <property type="project" value="GO_Central"/>
</dbReference>
<feature type="binding site" evidence="4">
    <location>
        <begin position="97"/>
        <end position="104"/>
    </location>
    <ligand>
        <name>ATP</name>
        <dbReference type="ChEBI" id="CHEBI:30616"/>
    </ligand>
</feature>
<dbReference type="FunFam" id="3.40.850.10:FF:000160">
    <property type="entry name" value="Predicted protein"/>
    <property type="match status" value="1"/>
</dbReference>